<comment type="similarity">
    <text evidence="1">Belongs to the short-chain dehydrogenases/reductases (SDR) family.</text>
</comment>
<dbReference type="PANTHER" id="PTHR42760">
    <property type="entry name" value="SHORT-CHAIN DEHYDROGENASES/REDUCTASES FAMILY MEMBER"/>
    <property type="match status" value="1"/>
</dbReference>
<accession>A0A1H2MLC2</accession>
<dbReference type="PRINTS" id="PR00081">
    <property type="entry name" value="GDHRDH"/>
</dbReference>
<dbReference type="GO" id="GO:0016616">
    <property type="term" value="F:oxidoreductase activity, acting on the CH-OH group of donors, NAD or NADP as acceptor"/>
    <property type="evidence" value="ECO:0007669"/>
    <property type="project" value="TreeGrafter"/>
</dbReference>
<dbReference type="PANTHER" id="PTHR42760:SF115">
    <property type="entry name" value="3-OXOACYL-[ACYL-CARRIER-PROTEIN] REDUCTASE FABG"/>
    <property type="match status" value="1"/>
</dbReference>
<dbReference type="OrthoDB" id="7064009at2"/>
<dbReference type="Pfam" id="PF13561">
    <property type="entry name" value="adh_short_C2"/>
    <property type="match status" value="1"/>
</dbReference>
<protein>
    <submittedName>
        <fullName evidence="4">NAD(P)-dependent dehydrogenase, short-chain alcohol dehydrogenase family</fullName>
    </submittedName>
</protein>
<dbReference type="InterPro" id="IPR036291">
    <property type="entry name" value="NAD(P)-bd_dom_sf"/>
</dbReference>
<dbReference type="FunFam" id="3.40.50.720:FF:000084">
    <property type="entry name" value="Short-chain dehydrogenase reductase"/>
    <property type="match status" value="1"/>
</dbReference>
<dbReference type="SUPFAM" id="SSF51735">
    <property type="entry name" value="NAD(P)-binding Rossmann-fold domains"/>
    <property type="match status" value="1"/>
</dbReference>
<evidence type="ECO:0000313" key="4">
    <source>
        <dbReference type="EMBL" id="SDU93778.1"/>
    </source>
</evidence>
<dbReference type="AlphaFoldDB" id="A0A1H2MLC2"/>
<dbReference type="Gene3D" id="3.40.50.720">
    <property type="entry name" value="NAD(P)-binding Rossmann-like Domain"/>
    <property type="match status" value="1"/>
</dbReference>
<name>A0A1H2MLC2_9ACTN</name>
<organism evidence="4 5">
    <name type="scientific">Microlunatus sagamiharensis</name>
    <dbReference type="NCBI Taxonomy" id="546874"/>
    <lineage>
        <taxon>Bacteria</taxon>
        <taxon>Bacillati</taxon>
        <taxon>Actinomycetota</taxon>
        <taxon>Actinomycetes</taxon>
        <taxon>Propionibacteriales</taxon>
        <taxon>Propionibacteriaceae</taxon>
        <taxon>Microlunatus</taxon>
    </lineage>
</organism>
<evidence type="ECO:0000259" key="3">
    <source>
        <dbReference type="SMART" id="SM00822"/>
    </source>
</evidence>
<dbReference type="EMBL" id="LT629799">
    <property type="protein sequence ID" value="SDU93778.1"/>
    <property type="molecule type" value="Genomic_DNA"/>
</dbReference>
<proteinExistence type="inferred from homology"/>
<sequence>MSTSQEGRVVAVTGAAGGIGQAVCERLRRDGASVWAMDLRQPEGPNGVAVAVDVTDADSVEQGFAHVRQQEGRLDAVVAGAGIVEDDVAAESMSSAQFGAVLAVNLTGVFHTLTSAGRIMLEQGSGSCVAISSMSGNHTVNTPQRQCAYNASKAGVSALVRSLAAEWADRGVRVNAVAPGYIATELLARKTHQFEQWFAHTPQRRMGAPEDVAATVAFLLSDEAGYFCGSELLMDGGYTLV</sequence>
<dbReference type="PRINTS" id="PR00080">
    <property type="entry name" value="SDRFAMILY"/>
</dbReference>
<keyword evidence="5" id="KW-1185">Reference proteome</keyword>
<reference evidence="5" key="1">
    <citation type="submission" date="2016-10" db="EMBL/GenBank/DDBJ databases">
        <authorList>
            <person name="Varghese N."/>
            <person name="Submissions S."/>
        </authorList>
    </citation>
    <scope>NUCLEOTIDE SEQUENCE [LARGE SCALE GENOMIC DNA]</scope>
    <source>
        <strain evidence="5">DSM 21743</strain>
    </source>
</reference>
<keyword evidence="2" id="KW-0560">Oxidoreductase</keyword>
<feature type="domain" description="Ketoreductase" evidence="3">
    <location>
        <begin position="8"/>
        <end position="185"/>
    </location>
</feature>
<dbReference type="RefSeq" id="WP_091074494.1">
    <property type="nucleotide sequence ID" value="NZ_LT629799.1"/>
</dbReference>
<dbReference type="SMART" id="SM00822">
    <property type="entry name" value="PKS_KR"/>
    <property type="match status" value="1"/>
</dbReference>
<dbReference type="STRING" id="546874.SAMN04488544_2258"/>
<gene>
    <name evidence="4" type="ORF">SAMN04488544_2258</name>
</gene>
<dbReference type="InterPro" id="IPR057326">
    <property type="entry name" value="KR_dom"/>
</dbReference>
<dbReference type="Proteomes" id="UP000198825">
    <property type="component" value="Chromosome I"/>
</dbReference>
<evidence type="ECO:0000256" key="2">
    <source>
        <dbReference type="ARBA" id="ARBA00023002"/>
    </source>
</evidence>
<evidence type="ECO:0000313" key="5">
    <source>
        <dbReference type="Proteomes" id="UP000198825"/>
    </source>
</evidence>
<dbReference type="InterPro" id="IPR002347">
    <property type="entry name" value="SDR_fam"/>
</dbReference>
<evidence type="ECO:0000256" key="1">
    <source>
        <dbReference type="ARBA" id="ARBA00006484"/>
    </source>
</evidence>